<dbReference type="Pfam" id="PF03358">
    <property type="entry name" value="FMN_red"/>
    <property type="match status" value="1"/>
</dbReference>
<gene>
    <name evidence="2" type="ORF">GCM10009754_08580</name>
</gene>
<dbReference type="Gene3D" id="3.40.50.360">
    <property type="match status" value="1"/>
</dbReference>
<keyword evidence="3" id="KW-1185">Reference proteome</keyword>
<evidence type="ECO:0000313" key="2">
    <source>
        <dbReference type="EMBL" id="GAA1943437.1"/>
    </source>
</evidence>
<dbReference type="InterPro" id="IPR029039">
    <property type="entry name" value="Flavoprotein-like_sf"/>
</dbReference>
<comment type="caution">
    <text evidence="2">The sequence shown here is derived from an EMBL/GenBank/DDBJ whole genome shotgun (WGS) entry which is preliminary data.</text>
</comment>
<proteinExistence type="predicted"/>
<accession>A0ABP5BF15</accession>
<dbReference type="InterPro" id="IPR050712">
    <property type="entry name" value="NAD(P)H-dep_reductase"/>
</dbReference>
<dbReference type="PANTHER" id="PTHR30543:SF21">
    <property type="entry name" value="NAD(P)H-DEPENDENT FMN REDUCTASE LOT6"/>
    <property type="match status" value="1"/>
</dbReference>
<name>A0ABP5BF15_9PSEU</name>
<evidence type="ECO:0000313" key="3">
    <source>
        <dbReference type="Proteomes" id="UP001501116"/>
    </source>
</evidence>
<dbReference type="EMBL" id="BAAANN010000003">
    <property type="protein sequence ID" value="GAA1943437.1"/>
    <property type="molecule type" value="Genomic_DNA"/>
</dbReference>
<evidence type="ECO:0000259" key="1">
    <source>
        <dbReference type="Pfam" id="PF03358"/>
    </source>
</evidence>
<reference evidence="3" key="1">
    <citation type="journal article" date="2019" name="Int. J. Syst. Evol. Microbiol.">
        <title>The Global Catalogue of Microorganisms (GCM) 10K type strain sequencing project: providing services to taxonomists for standard genome sequencing and annotation.</title>
        <authorList>
            <consortium name="The Broad Institute Genomics Platform"/>
            <consortium name="The Broad Institute Genome Sequencing Center for Infectious Disease"/>
            <person name="Wu L."/>
            <person name="Ma J."/>
        </authorList>
    </citation>
    <scope>NUCLEOTIDE SEQUENCE [LARGE SCALE GENOMIC DNA]</scope>
    <source>
        <strain evidence="3">JCM 14545</strain>
    </source>
</reference>
<sequence length="186" mass="19099">MTMTILGLPGSLRRGSFNRRLLTAAARELPADGVRLTVWDELRLVPPFDEDAEDGPAPAAVAGLRAAIDAAGGLLIASPEYNGSVPGQLKNALDWASRPHGEASLTGKPAVVVGASPGAGGAAGAQEQLARVLSAAGATVVGGPLPVPHAFRQFDEDDRLLDHDLRAALAALLDRLARHVRTGAAV</sequence>
<dbReference type="SUPFAM" id="SSF52218">
    <property type="entry name" value="Flavoproteins"/>
    <property type="match status" value="1"/>
</dbReference>
<protein>
    <submittedName>
        <fullName evidence="2">NAD(P)H-dependent oxidoreductase</fullName>
    </submittedName>
</protein>
<dbReference type="PANTHER" id="PTHR30543">
    <property type="entry name" value="CHROMATE REDUCTASE"/>
    <property type="match status" value="1"/>
</dbReference>
<organism evidence="2 3">
    <name type="scientific">Amycolatopsis minnesotensis</name>
    <dbReference type="NCBI Taxonomy" id="337894"/>
    <lineage>
        <taxon>Bacteria</taxon>
        <taxon>Bacillati</taxon>
        <taxon>Actinomycetota</taxon>
        <taxon>Actinomycetes</taxon>
        <taxon>Pseudonocardiales</taxon>
        <taxon>Pseudonocardiaceae</taxon>
        <taxon>Amycolatopsis</taxon>
    </lineage>
</organism>
<dbReference type="Proteomes" id="UP001501116">
    <property type="component" value="Unassembled WGS sequence"/>
</dbReference>
<dbReference type="RefSeq" id="WP_344413621.1">
    <property type="nucleotide sequence ID" value="NZ_BAAANN010000003.1"/>
</dbReference>
<dbReference type="InterPro" id="IPR005025">
    <property type="entry name" value="FMN_Rdtase-like_dom"/>
</dbReference>
<feature type="domain" description="NADPH-dependent FMN reductase-like" evidence="1">
    <location>
        <begin position="3"/>
        <end position="147"/>
    </location>
</feature>